<proteinExistence type="predicted"/>
<dbReference type="Proteomes" id="UP000238390">
    <property type="component" value="Chromosome"/>
</dbReference>
<accession>A0A2R3INI3</accession>
<reference evidence="2 3" key="1">
    <citation type="submission" date="2018-02" db="EMBL/GenBank/DDBJ databases">
        <title>FDA/CDC Antimicrobial Resistant Isolate Bank Genome Sequencing.</title>
        <authorList>
            <person name="Benahmed F.H."/>
            <person name="Lutgring J.D."/>
            <person name="Yoo B."/>
            <person name="Machado M."/>
            <person name="Brown A."/>
            <person name="McAllister G."/>
            <person name="Perry A."/>
            <person name="Halpin A.L."/>
            <person name="Vavikolanu K."/>
            <person name="Ott S."/>
            <person name="Zhao X."/>
            <person name="Tallon L.J."/>
            <person name="Sadzewicz L."/>
            <person name="Aluvathingal J."/>
            <person name="Nadendla S."/>
            <person name="Voskania-kordi A."/>
            <person name="Simonyan V."/>
            <person name="Patel J."/>
            <person name="Shawar R.M."/>
        </authorList>
    </citation>
    <scope>NUCLEOTIDE SEQUENCE [LARGE SCALE GENOMIC DNA]</scope>
    <source>
        <strain evidence="2 3">AR_0356</strain>
    </source>
</reference>
<dbReference type="EMBL" id="CP027169">
    <property type="protein sequence ID" value="AVK03187.1"/>
    <property type="molecule type" value="Genomic_DNA"/>
</dbReference>
<evidence type="ECO:0000256" key="1">
    <source>
        <dbReference type="SAM" id="MobiDB-lite"/>
    </source>
</evidence>
<keyword evidence="3" id="KW-1185">Reference proteome</keyword>
<name>A0A2R3INI3_9PSED</name>
<sequence length="74" mass="8300">MLGKQHGKSSLIVTCDGRFEQRVPPTRRMIVQSRAAAKGWPFATPLPASCGPADPMPEKKPRQRRFCRKVFPPP</sequence>
<protein>
    <submittedName>
        <fullName evidence="2">Transcriptional activator protein PfeR</fullName>
    </submittedName>
</protein>
<evidence type="ECO:0000313" key="2">
    <source>
        <dbReference type="EMBL" id="AVK03187.1"/>
    </source>
</evidence>
<evidence type="ECO:0000313" key="3">
    <source>
        <dbReference type="Proteomes" id="UP000238390"/>
    </source>
</evidence>
<dbReference type="AlphaFoldDB" id="A0A2R3INI3"/>
<gene>
    <name evidence="2" type="ORF">CSB93_5267</name>
</gene>
<feature type="region of interest" description="Disordered" evidence="1">
    <location>
        <begin position="42"/>
        <end position="74"/>
    </location>
</feature>
<organism evidence="2 3">
    <name type="scientific">Pseudomonas paraeruginosa</name>
    <dbReference type="NCBI Taxonomy" id="2994495"/>
    <lineage>
        <taxon>Bacteria</taxon>
        <taxon>Pseudomonadati</taxon>
        <taxon>Pseudomonadota</taxon>
        <taxon>Gammaproteobacteria</taxon>
        <taxon>Pseudomonadales</taxon>
        <taxon>Pseudomonadaceae</taxon>
        <taxon>Pseudomonas</taxon>
    </lineage>
</organism>